<proteinExistence type="predicted"/>
<name>A0ABP7AEY4_9ACTN</name>
<gene>
    <name evidence="1" type="ORF">GCM10022236_36920</name>
</gene>
<comment type="caution">
    <text evidence="1">The sequence shown here is derived from an EMBL/GenBank/DDBJ whole genome shotgun (WGS) entry which is preliminary data.</text>
</comment>
<organism evidence="1 2">
    <name type="scientific">Microlunatus ginsengisoli</name>
    <dbReference type="NCBI Taxonomy" id="363863"/>
    <lineage>
        <taxon>Bacteria</taxon>
        <taxon>Bacillati</taxon>
        <taxon>Actinomycetota</taxon>
        <taxon>Actinomycetes</taxon>
        <taxon>Propionibacteriales</taxon>
        <taxon>Propionibacteriaceae</taxon>
        <taxon>Microlunatus</taxon>
    </lineage>
</organism>
<protein>
    <submittedName>
        <fullName evidence="1">Uncharacterized protein</fullName>
    </submittedName>
</protein>
<dbReference type="EMBL" id="BAABAB010000027">
    <property type="protein sequence ID" value="GAA3630986.1"/>
    <property type="molecule type" value="Genomic_DNA"/>
</dbReference>
<sequence length="131" mass="14782">MTIQTVDRVDMAGRLRRWARGLPAHEAAVELLLRAWDGRLVHPSRPWIRLDDGCLWLDPDRFHPMPADLSEPEQRIVVIVDALASGRPIGHLADRLVELDRPTLRLVLAAFAHAGSRHTVRLAPLVSWSEP</sequence>
<accession>A0ABP7AEY4</accession>
<evidence type="ECO:0000313" key="2">
    <source>
        <dbReference type="Proteomes" id="UP001501490"/>
    </source>
</evidence>
<dbReference type="RefSeq" id="WP_344807297.1">
    <property type="nucleotide sequence ID" value="NZ_BAABAB010000027.1"/>
</dbReference>
<evidence type="ECO:0000313" key="1">
    <source>
        <dbReference type="EMBL" id="GAA3630986.1"/>
    </source>
</evidence>
<keyword evidence="2" id="KW-1185">Reference proteome</keyword>
<dbReference type="Proteomes" id="UP001501490">
    <property type="component" value="Unassembled WGS sequence"/>
</dbReference>
<reference evidence="2" key="1">
    <citation type="journal article" date="2019" name="Int. J. Syst. Evol. Microbiol.">
        <title>The Global Catalogue of Microorganisms (GCM) 10K type strain sequencing project: providing services to taxonomists for standard genome sequencing and annotation.</title>
        <authorList>
            <consortium name="The Broad Institute Genomics Platform"/>
            <consortium name="The Broad Institute Genome Sequencing Center for Infectious Disease"/>
            <person name="Wu L."/>
            <person name="Ma J."/>
        </authorList>
    </citation>
    <scope>NUCLEOTIDE SEQUENCE [LARGE SCALE GENOMIC DNA]</scope>
    <source>
        <strain evidence="2">JCM 16929</strain>
    </source>
</reference>